<sequence length="517" mass="59347">MNAALNASADPAWTSESLKSSGSIFSLGGRSLFLNGLYAIVIYLFYLGVKGKYFHSTSPIPGPSLLHWTMLPALYYYIRGEQWKYVDKLHEKYGPIFRMGSRQIYVSDKEAIRQLLAKENLPKVNWYAGLSRDPKTAGLFTTTNKEYHRQRRRLFSPAFSVEYLKNLDPFLTSATTMLFEAYAKRIRKNGGEMKVNIYEDLACLAMDILGETTLGRSFNLVSCLDDPTADRQFVDINHLLAKYLHDGGIQFFCRPFDKYMKRNLDVYKLTNPLVQDRFSQTDVERKDLLQFLVNACREVQKGQKDLLTQTHVQDQCVELLIAGGETTSNTITYILKALLDNPEKLAKLYETIPTADIDAPVCTIEELRETEYLDACINEGMRMYPVTNELGRRTGKEPTTALGHYIPPRTAVSASLRALHYSPEYWYKPKEYLPERFIPSSDVPDADMGAFMPFGTGPRNCIGWKFAWSEMKLVLYTLLSRYEIYKVEKEVDFRQFVTFQLKEPRFLVGVKVREGKI</sequence>
<protein>
    <submittedName>
        <fullName evidence="1">Cytochrome P450</fullName>
    </submittedName>
</protein>
<organism evidence="1 2">
    <name type="scientific">Violaceomyces palustris</name>
    <dbReference type="NCBI Taxonomy" id="1673888"/>
    <lineage>
        <taxon>Eukaryota</taxon>
        <taxon>Fungi</taxon>
        <taxon>Dikarya</taxon>
        <taxon>Basidiomycota</taxon>
        <taxon>Ustilaginomycotina</taxon>
        <taxon>Ustilaginomycetes</taxon>
        <taxon>Violaceomycetales</taxon>
        <taxon>Violaceomycetaceae</taxon>
        <taxon>Violaceomyces</taxon>
    </lineage>
</organism>
<name>A0ACD0NP66_9BASI</name>
<gene>
    <name evidence="1" type="ORF">IE53DRAFT_348951</name>
</gene>
<dbReference type="Proteomes" id="UP000245626">
    <property type="component" value="Unassembled WGS sequence"/>
</dbReference>
<reference evidence="1 2" key="1">
    <citation type="journal article" date="2018" name="Mol. Biol. Evol.">
        <title>Broad Genomic Sampling Reveals a Smut Pathogenic Ancestry of the Fungal Clade Ustilaginomycotina.</title>
        <authorList>
            <person name="Kijpornyongpan T."/>
            <person name="Mondo S.J."/>
            <person name="Barry K."/>
            <person name="Sandor L."/>
            <person name="Lee J."/>
            <person name="Lipzen A."/>
            <person name="Pangilinan J."/>
            <person name="LaButti K."/>
            <person name="Hainaut M."/>
            <person name="Henrissat B."/>
            <person name="Grigoriev I.V."/>
            <person name="Spatafora J.W."/>
            <person name="Aime M.C."/>
        </authorList>
    </citation>
    <scope>NUCLEOTIDE SEQUENCE [LARGE SCALE GENOMIC DNA]</scope>
    <source>
        <strain evidence="1 2">SA 807</strain>
    </source>
</reference>
<keyword evidence="2" id="KW-1185">Reference proteome</keyword>
<dbReference type="EMBL" id="KZ820387">
    <property type="protein sequence ID" value="PWN47599.1"/>
    <property type="molecule type" value="Genomic_DNA"/>
</dbReference>
<proteinExistence type="predicted"/>
<accession>A0ACD0NP66</accession>
<evidence type="ECO:0000313" key="2">
    <source>
        <dbReference type="Proteomes" id="UP000245626"/>
    </source>
</evidence>
<evidence type="ECO:0000313" key="1">
    <source>
        <dbReference type="EMBL" id="PWN47599.1"/>
    </source>
</evidence>